<organism evidence="14 15">
    <name type="scientific">Clostridium grantii DSM 8605</name>
    <dbReference type="NCBI Taxonomy" id="1121316"/>
    <lineage>
        <taxon>Bacteria</taxon>
        <taxon>Bacillati</taxon>
        <taxon>Bacillota</taxon>
        <taxon>Clostridia</taxon>
        <taxon>Eubacteriales</taxon>
        <taxon>Clostridiaceae</taxon>
        <taxon>Clostridium</taxon>
    </lineage>
</organism>
<protein>
    <recommendedName>
        <fullName evidence="4">Probable multidrug resistance protein NorM</fullName>
    </recommendedName>
    <alternativeName>
        <fullName evidence="12">Multidrug-efflux transporter</fullName>
    </alternativeName>
</protein>
<dbReference type="EMBL" id="FQXM01000003">
    <property type="protein sequence ID" value="SHH29454.1"/>
    <property type="molecule type" value="Genomic_DNA"/>
</dbReference>
<feature type="transmembrane region" description="Helical" evidence="13">
    <location>
        <begin position="283"/>
        <end position="303"/>
    </location>
</feature>
<evidence type="ECO:0000256" key="6">
    <source>
        <dbReference type="ARBA" id="ARBA00022449"/>
    </source>
</evidence>
<evidence type="ECO:0000256" key="2">
    <source>
        <dbReference type="ARBA" id="ARBA00004651"/>
    </source>
</evidence>
<evidence type="ECO:0000256" key="10">
    <source>
        <dbReference type="ARBA" id="ARBA00023065"/>
    </source>
</evidence>
<evidence type="ECO:0000256" key="5">
    <source>
        <dbReference type="ARBA" id="ARBA00022448"/>
    </source>
</evidence>
<evidence type="ECO:0000256" key="12">
    <source>
        <dbReference type="ARBA" id="ARBA00031636"/>
    </source>
</evidence>
<dbReference type="GO" id="GO:0015297">
    <property type="term" value="F:antiporter activity"/>
    <property type="evidence" value="ECO:0007669"/>
    <property type="project" value="UniProtKB-KW"/>
</dbReference>
<feature type="transmembrane region" description="Helical" evidence="13">
    <location>
        <begin position="324"/>
        <end position="347"/>
    </location>
</feature>
<keyword evidence="9 13" id="KW-1133">Transmembrane helix</keyword>
<comment type="subcellular location">
    <subcellularLocation>
        <location evidence="2">Cell membrane</location>
        <topology evidence="2">Multi-pass membrane protein</topology>
    </subcellularLocation>
</comment>
<dbReference type="InterPro" id="IPR002528">
    <property type="entry name" value="MATE_fam"/>
</dbReference>
<evidence type="ECO:0000313" key="14">
    <source>
        <dbReference type="EMBL" id="SHH29454.1"/>
    </source>
</evidence>
<comment type="function">
    <text evidence="1">Multidrug efflux pump.</text>
</comment>
<name>A0A1M5RT75_9CLOT</name>
<dbReference type="GO" id="GO:0005886">
    <property type="term" value="C:plasma membrane"/>
    <property type="evidence" value="ECO:0007669"/>
    <property type="project" value="UniProtKB-SubCell"/>
</dbReference>
<accession>A0A1M5RT75</accession>
<dbReference type="GO" id="GO:0042910">
    <property type="term" value="F:xenobiotic transmembrane transporter activity"/>
    <property type="evidence" value="ECO:0007669"/>
    <property type="project" value="InterPro"/>
</dbReference>
<feature type="transmembrane region" description="Helical" evidence="13">
    <location>
        <begin position="92"/>
        <end position="113"/>
    </location>
</feature>
<feature type="transmembrane region" description="Helical" evidence="13">
    <location>
        <begin position="390"/>
        <end position="410"/>
    </location>
</feature>
<evidence type="ECO:0000256" key="9">
    <source>
        <dbReference type="ARBA" id="ARBA00022989"/>
    </source>
</evidence>
<evidence type="ECO:0000256" key="4">
    <source>
        <dbReference type="ARBA" id="ARBA00020268"/>
    </source>
</evidence>
<sequence length="453" mass="49733">MKFKGEKHENFYGKLLLIAVPIVIQNFISSSLNMVDTVMIGKLGDESIAAVGLGNKIFFLFIVILFGVYSGASIFTAQYWGKNDIKNVRRVLGVSLVSGILIAFVFTLAIIIFPKGILKIFSKDVKVIELGAQYISIVGISYVFTAVSFAYGFSARTIGQGKIPMAVSAISLGINTLFNYMLIFGKFGAMPLGVKGAAYATLIARIIEFILILFIVYNSNIAIAAKLSELMDFSRNFVVKIFKTALPVILNEFFWSLGMTTYAVFYARMSTEAIASIQIGDTIVGLFFILSIGLGNSCAVMLGNEIGANNYEKAIKYSKKFFQVGIVFSVILTFVLFVSAPVIVSFFNVSDGVANNTILILKIISLFLIVKTCNMIIIVGILRSGGDTKYAMVIEMGSVWLIGVPLVWLGTTYWHLPIYIIVFLANIEEVIKLAVGIPRVLSKKWVKNLVNHS</sequence>
<keyword evidence="7" id="KW-1003">Cell membrane</keyword>
<evidence type="ECO:0000256" key="3">
    <source>
        <dbReference type="ARBA" id="ARBA00010199"/>
    </source>
</evidence>
<feature type="transmembrane region" description="Helical" evidence="13">
    <location>
        <begin position="237"/>
        <end position="263"/>
    </location>
</feature>
<keyword evidence="15" id="KW-1185">Reference proteome</keyword>
<evidence type="ECO:0000256" key="13">
    <source>
        <dbReference type="SAM" id="Phobius"/>
    </source>
</evidence>
<comment type="similarity">
    <text evidence="3">Belongs to the multi antimicrobial extrusion (MATE) (TC 2.A.66.1) family.</text>
</comment>
<feature type="transmembrane region" description="Helical" evidence="13">
    <location>
        <begin position="12"/>
        <end position="29"/>
    </location>
</feature>
<keyword evidence="8 13" id="KW-0812">Transmembrane</keyword>
<reference evidence="14 15" key="1">
    <citation type="submission" date="2016-11" db="EMBL/GenBank/DDBJ databases">
        <authorList>
            <person name="Jaros S."/>
            <person name="Januszkiewicz K."/>
            <person name="Wedrychowicz H."/>
        </authorList>
    </citation>
    <scope>NUCLEOTIDE SEQUENCE [LARGE SCALE GENOMIC DNA]</scope>
    <source>
        <strain evidence="14 15">DSM 8605</strain>
    </source>
</reference>
<feature type="transmembrane region" description="Helical" evidence="13">
    <location>
        <begin position="165"/>
        <end position="185"/>
    </location>
</feature>
<dbReference type="PANTHER" id="PTHR43298:SF2">
    <property type="entry name" value="FMN_FAD EXPORTER YEEO-RELATED"/>
    <property type="match status" value="1"/>
</dbReference>
<proteinExistence type="inferred from homology"/>
<dbReference type="OrthoDB" id="9780160at2"/>
<keyword evidence="6" id="KW-0050">Antiport</keyword>
<dbReference type="PIRSF" id="PIRSF006603">
    <property type="entry name" value="DinF"/>
    <property type="match status" value="1"/>
</dbReference>
<feature type="transmembrane region" description="Helical" evidence="13">
    <location>
        <begin position="359"/>
        <end position="383"/>
    </location>
</feature>
<feature type="transmembrane region" description="Helical" evidence="13">
    <location>
        <begin position="197"/>
        <end position="217"/>
    </location>
</feature>
<dbReference type="PANTHER" id="PTHR43298">
    <property type="entry name" value="MULTIDRUG RESISTANCE PROTEIN NORM-RELATED"/>
    <property type="match status" value="1"/>
</dbReference>
<evidence type="ECO:0000256" key="1">
    <source>
        <dbReference type="ARBA" id="ARBA00003408"/>
    </source>
</evidence>
<dbReference type="NCBIfam" id="TIGR00797">
    <property type="entry name" value="matE"/>
    <property type="match status" value="1"/>
</dbReference>
<feature type="transmembrane region" description="Helical" evidence="13">
    <location>
        <begin position="57"/>
        <end position="80"/>
    </location>
</feature>
<dbReference type="RefSeq" id="WP_073337047.1">
    <property type="nucleotide sequence ID" value="NZ_FQXM01000003.1"/>
</dbReference>
<evidence type="ECO:0000313" key="15">
    <source>
        <dbReference type="Proteomes" id="UP000184447"/>
    </source>
</evidence>
<dbReference type="STRING" id="1121316.SAMN02745207_00708"/>
<keyword evidence="11 13" id="KW-0472">Membrane</keyword>
<dbReference type="InterPro" id="IPR050222">
    <property type="entry name" value="MATE_MdtK"/>
</dbReference>
<dbReference type="AlphaFoldDB" id="A0A1M5RT75"/>
<dbReference type="Proteomes" id="UP000184447">
    <property type="component" value="Unassembled WGS sequence"/>
</dbReference>
<evidence type="ECO:0000256" key="8">
    <source>
        <dbReference type="ARBA" id="ARBA00022692"/>
    </source>
</evidence>
<feature type="transmembrane region" description="Helical" evidence="13">
    <location>
        <begin position="133"/>
        <end position="153"/>
    </location>
</feature>
<dbReference type="Pfam" id="PF01554">
    <property type="entry name" value="MatE"/>
    <property type="match status" value="2"/>
</dbReference>
<keyword evidence="5" id="KW-0813">Transport</keyword>
<keyword evidence="10" id="KW-0406">Ion transport</keyword>
<evidence type="ECO:0000256" key="7">
    <source>
        <dbReference type="ARBA" id="ARBA00022475"/>
    </source>
</evidence>
<gene>
    <name evidence="14" type="ORF">SAMN02745207_00708</name>
</gene>
<dbReference type="InterPro" id="IPR048279">
    <property type="entry name" value="MdtK-like"/>
</dbReference>
<dbReference type="CDD" id="cd13134">
    <property type="entry name" value="MATE_like_8"/>
    <property type="match status" value="1"/>
</dbReference>
<evidence type="ECO:0000256" key="11">
    <source>
        <dbReference type="ARBA" id="ARBA00023136"/>
    </source>
</evidence>
<dbReference type="GO" id="GO:0006811">
    <property type="term" value="P:monoatomic ion transport"/>
    <property type="evidence" value="ECO:0007669"/>
    <property type="project" value="UniProtKB-KW"/>
</dbReference>